<evidence type="ECO:0000313" key="8">
    <source>
        <dbReference type="EMBL" id="EER14485.1"/>
    </source>
</evidence>
<evidence type="ECO:0000256" key="2">
    <source>
        <dbReference type="ARBA" id="ARBA00022692"/>
    </source>
</evidence>
<keyword evidence="9" id="KW-1185">Reference proteome</keyword>
<dbReference type="PROSITE" id="PS51469">
    <property type="entry name" value="SUN"/>
    <property type="match status" value="1"/>
</dbReference>
<accession>C5KLX0</accession>
<dbReference type="GO" id="GO:0034975">
    <property type="term" value="P:protein folding in endoplasmic reticulum"/>
    <property type="evidence" value="ECO:0007669"/>
    <property type="project" value="TreeGrafter"/>
</dbReference>
<dbReference type="InterPro" id="IPR012919">
    <property type="entry name" value="SUN_dom"/>
</dbReference>
<keyword evidence="4" id="KW-0472">Membrane</keyword>
<evidence type="ECO:0000256" key="4">
    <source>
        <dbReference type="ARBA" id="ARBA00023136"/>
    </source>
</evidence>
<dbReference type="PANTHER" id="PTHR12953">
    <property type="entry name" value="MEMBRANE PROTEIN CH1 RELATED"/>
    <property type="match status" value="1"/>
</dbReference>
<keyword evidence="3" id="KW-1133">Transmembrane helix</keyword>
<evidence type="ECO:0000256" key="6">
    <source>
        <dbReference type="SAM" id="MobiDB-lite"/>
    </source>
</evidence>
<feature type="domain" description="SUN" evidence="7">
    <location>
        <begin position="3"/>
        <end position="169"/>
    </location>
</feature>
<dbReference type="EMBL" id="GG674222">
    <property type="protein sequence ID" value="EER14485.1"/>
    <property type="molecule type" value="Genomic_DNA"/>
</dbReference>
<dbReference type="GO" id="GO:0005737">
    <property type="term" value="C:cytoplasm"/>
    <property type="evidence" value="ECO:0007669"/>
    <property type="project" value="TreeGrafter"/>
</dbReference>
<dbReference type="OMA" id="MEGYAMC"/>
<reference evidence="8 9" key="1">
    <citation type="submission" date="2008-07" db="EMBL/GenBank/DDBJ databases">
        <authorList>
            <person name="El-Sayed N."/>
            <person name="Caler E."/>
            <person name="Inman J."/>
            <person name="Amedeo P."/>
            <person name="Hass B."/>
            <person name="Wortman J."/>
        </authorList>
    </citation>
    <scope>NUCLEOTIDE SEQUENCE [LARGE SCALE GENOMIC DNA]</scope>
    <source>
        <strain evidence="9">ATCC 50983 / TXsc</strain>
    </source>
</reference>
<keyword evidence="2" id="KW-0812">Transmembrane</keyword>
<dbReference type="Gene3D" id="2.60.120.260">
    <property type="entry name" value="Galactose-binding domain-like"/>
    <property type="match status" value="1"/>
</dbReference>
<dbReference type="Proteomes" id="UP000007800">
    <property type="component" value="Unassembled WGS sequence"/>
</dbReference>
<dbReference type="GO" id="GO:0012505">
    <property type="term" value="C:endomembrane system"/>
    <property type="evidence" value="ECO:0007669"/>
    <property type="project" value="UniProtKB-SubCell"/>
</dbReference>
<evidence type="ECO:0000256" key="3">
    <source>
        <dbReference type="ARBA" id="ARBA00022989"/>
    </source>
</evidence>
<dbReference type="GeneID" id="9045016"/>
<dbReference type="RefSeq" id="XP_002782690.1">
    <property type="nucleotide sequence ID" value="XM_002782644.1"/>
</dbReference>
<dbReference type="PANTHER" id="PTHR12953:SF0">
    <property type="entry name" value="SUN DOMAIN-CONTAINING OSSIFICATION FACTOR"/>
    <property type="match status" value="1"/>
</dbReference>
<evidence type="ECO:0000256" key="1">
    <source>
        <dbReference type="ARBA" id="ARBA00004308"/>
    </source>
</evidence>
<feature type="compositionally biased region" description="Polar residues" evidence="6">
    <location>
        <begin position="235"/>
        <end position="254"/>
    </location>
</feature>
<dbReference type="InterPro" id="IPR045120">
    <property type="entry name" value="Suco/Slp1-like"/>
</dbReference>
<protein>
    <recommendedName>
        <fullName evidence="7">SUN domain-containing protein</fullName>
    </recommendedName>
</protein>
<dbReference type="InParanoid" id="C5KLX0"/>
<evidence type="ECO:0000313" key="9">
    <source>
        <dbReference type="Proteomes" id="UP000007800"/>
    </source>
</evidence>
<feature type="region of interest" description="Disordered" evidence="6">
    <location>
        <begin position="234"/>
        <end position="266"/>
    </location>
</feature>
<sequence>MQRKDRLFIRGAPYTNSQTRTLVDHASVNGGAKLLGAADGLSHPSDVLNGDDGKYMMCQCDLRKKWITFALDDDTYVEKIALDTKEYFSSTFRHLQILGSRKYPTDTWRVLGEIETDPTETQQWFDLSHTSRCAKCYVKYIKIRVLTSHTMEGYAMCTLTRVQIFGSTMIQSIGKLQKRYEVQKHPAAFISAEKMELATEQSLKSLTDCSALNPNGTSISSQYDNFRFPGAKASNVEQSGSTSKPWKVGNSSYNDGGGRDHNDTVENVAEGPPLLRFIEEMTELEANYHNLATNVNTLLADLKYHEQDISEMKRRTGHGHSEFSDDGLLPDLFTSLGSDTIIKLLLYMVVLLSLSQMYLAYRVFAGGPVVAYKAGNVSPNGKPRKHRRRNRKRIIIPSPIPSDGFASA</sequence>
<feature type="compositionally biased region" description="Basic residues" evidence="6">
    <location>
        <begin position="382"/>
        <end position="394"/>
    </location>
</feature>
<organism evidence="9">
    <name type="scientific">Perkinsus marinus (strain ATCC 50983 / TXsc)</name>
    <dbReference type="NCBI Taxonomy" id="423536"/>
    <lineage>
        <taxon>Eukaryota</taxon>
        <taxon>Sar</taxon>
        <taxon>Alveolata</taxon>
        <taxon>Perkinsozoa</taxon>
        <taxon>Perkinsea</taxon>
        <taxon>Perkinsida</taxon>
        <taxon>Perkinsidae</taxon>
        <taxon>Perkinsus</taxon>
    </lineage>
</organism>
<feature type="region of interest" description="Disordered" evidence="6">
    <location>
        <begin position="376"/>
        <end position="408"/>
    </location>
</feature>
<dbReference type="GO" id="GO:0016020">
    <property type="term" value="C:membrane"/>
    <property type="evidence" value="ECO:0007669"/>
    <property type="project" value="InterPro"/>
</dbReference>
<keyword evidence="5" id="KW-0175">Coiled coil</keyword>
<evidence type="ECO:0000259" key="7">
    <source>
        <dbReference type="PROSITE" id="PS51469"/>
    </source>
</evidence>
<gene>
    <name evidence="8" type="ORF">Pmar_PMAR024372</name>
</gene>
<feature type="coiled-coil region" evidence="5">
    <location>
        <begin position="274"/>
        <end position="301"/>
    </location>
</feature>
<name>C5KLX0_PERM5</name>
<proteinExistence type="predicted"/>
<dbReference type="OrthoDB" id="266334at2759"/>
<dbReference type="AlphaFoldDB" id="C5KLX0"/>
<dbReference type="Pfam" id="PF07738">
    <property type="entry name" value="Sad1_UNC"/>
    <property type="match status" value="1"/>
</dbReference>
<comment type="subcellular location">
    <subcellularLocation>
        <location evidence="1">Endomembrane system</location>
    </subcellularLocation>
</comment>
<evidence type="ECO:0000256" key="5">
    <source>
        <dbReference type="SAM" id="Coils"/>
    </source>
</evidence>